<dbReference type="Proteomes" id="UP000054526">
    <property type="component" value="Unassembled WGS sequence"/>
</dbReference>
<name>A0ABR5A708_9BACL</name>
<dbReference type="InterPro" id="IPR024046">
    <property type="entry name" value="Flagellar_assmbl_FliW_dom_sf"/>
</dbReference>
<accession>A0ABR5A708</accession>
<comment type="caution">
    <text evidence="5">The sequence shown here is derived from an EMBL/GenBank/DDBJ whole genome shotgun (WGS) entry which is preliminary data.</text>
</comment>
<reference evidence="5 6" key="1">
    <citation type="submission" date="2014-12" db="EMBL/GenBank/DDBJ databases">
        <title>Draft genome sequence of Cohnella kolymensis strain B-2846.</title>
        <authorList>
            <person name="Karlyshev A.V."/>
            <person name="Kudryashova E.B."/>
        </authorList>
    </citation>
    <scope>NUCLEOTIDE SEQUENCE [LARGE SCALE GENOMIC DNA]</scope>
    <source>
        <strain evidence="5 6">VKM B-2846</strain>
    </source>
</reference>
<gene>
    <name evidence="4" type="primary">fliW</name>
    <name evidence="5" type="ORF">SD71_06770</name>
</gene>
<comment type="subcellular location">
    <subcellularLocation>
        <location evidence="4">Cytoplasm</location>
    </subcellularLocation>
</comment>
<dbReference type="RefSeq" id="WP_041061304.1">
    <property type="nucleotide sequence ID" value="NZ_JXAL01000006.1"/>
</dbReference>
<comment type="subunit">
    <text evidence="4">Interacts with translational regulator CsrA and flagellin(s).</text>
</comment>
<keyword evidence="2 4" id="KW-1005">Bacterial flagellum biogenesis</keyword>
<keyword evidence="6" id="KW-1185">Reference proteome</keyword>
<evidence type="ECO:0000313" key="6">
    <source>
        <dbReference type="Proteomes" id="UP000054526"/>
    </source>
</evidence>
<dbReference type="HAMAP" id="MF_01185">
    <property type="entry name" value="FliW"/>
    <property type="match status" value="1"/>
</dbReference>
<comment type="similarity">
    <text evidence="4">Belongs to the FliW family.</text>
</comment>
<evidence type="ECO:0000256" key="1">
    <source>
        <dbReference type="ARBA" id="ARBA00022490"/>
    </source>
</evidence>
<evidence type="ECO:0000256" key="4">
    <source>
        <dbReference type="HAMAP-Rule" id="MF_01185"/>
    </source>
</evidence>
<proteinExistence type="inferred from homology"/>
<dbReference type="SUPFAM" id="SSF141457">
    <property type="entry name" value="BH3618-like"/>
    <property type="match status" value="1"/>
</dbReference>
<sequence length="150" mass="16651">MWQSLIGKTINMNGSILGFPELNVFGIQPVDDSNDQSPFAYLQSQEQQEIGFLVVDPFTFFPHYELELSDRDKSELEVADSQEVAVLGIVSIARPFESSTVNLMAPLLINVSKFTGRQLVLPPDTPYQTKTPIFAAKYEKGGNPDAHTNT</sequence>
<keyword evidence="4" id="KW-0143">Chaperone</keyword>
<dbReference type="PANTHER" id="PTHR39190">
    <property type="entry name" value="FLAGELLAR ASSEMBLY FACTOR FLIW"/>
    <property type="match status" value="1"/>
</dbReference>
<protein>
    <recommendedName>
        <fullName evidence="4">Flagellar assembly factor FliW</fullName>
    </recommendedName>
</protein>
<dbReference type="Gene3D" id="2.30.290.10">
    <property type="entry name" value="BH3618-like"/>
    <property type="match status" value="1"/>
</dbReference>
<dbReference type="InterPro" id="IPR003775">
    <property type="entry name" value="Flagellar_assembly_factor_FliW"/>
</dbReference>
<dbReference type="EMBL" id="JXAL01000006">
    <property type="protein sequence ID" value="KIL36697.1"/>
    <property type="molecule type" value="Genomic_DNA"/>
</dbReference>
<evidence type="ECO:0000313" key="5">
    <source>
        <dbReference type="EMBL" id="KIL36697.1"/>
    </source>
</evidence>
<dbReference type="PANTHER" id="PTHR39190:SF1">
    <property type="entry name" value="FLAGELLAR ASSEMBLY FACTOR FLIW"/>
    <property type="match status" value="1"/>
</dbReference>
<keyword evidence="3 4" id="KW-0810">Translation regulation</keyword>
<keyword evidence="1 4" id="KW-0963">Cytoplasm</keyword>
<organism evidence="5 6">
    <name type="scientific">Cohnella kolymensis</name>
    <dbReference type="NCBI Taxonomy" id="1590652"/>
    <lineage>
        <taxon>Bacteria</taxon>
        <taxon>Bacillati</taxon>
        <taxon>Bacillota</taxon>
        <taxon>Bacilli</taxon>
        <taxon>Bacillales</taxon>
        <taxon>Paenibacillaceae</taxon>
        <taxon>Cohnella</taxon>
    </lineage>
</organism>
<comment type="function">
    <text evidence="4">Acts as an anti-CsrA protein, binds CsrA and prevents it from repressing translation of its target genes, one of which is flagellin. Binds to flagellin and participates in the assembly of the flagellum.</text>
</comment>
<dbReference type="Pfam" id="PF02623">
    <property type="entry name" value="FliW"/>
    <property type="match status" value="1"/>
</dbReference>
<evidence type="ECO:0000256" key="3">
    <source>
        <dbReference type="ARBA" id="ARBA00022845"/>
    </source>
</evidence>
<evidence type="ECO:0000256" key="2">
    <source>
        <dbReference type="ARBA" id="ARBA00022795"/>
    </source>
</evidence>